<organism evidence="8">
    <name type="scientific">Alexandrium monilatum</name>
    <dbReference type="NCBI Taxonomy" id="311494"/>
    <lineage>
        <taxon>Eukaryota</taxon>
        <taxon>Sar</taxon>
        <taxon>Alveolata</taxon>
        <taxon>Dinophyceae</taxon>
        <taxon>Gonyaulacales</taxon>
        <taxon>Pyrocystaceae</taxon>
        <taxon>Alexandrium</taxon>
    </lineage>
</organism>
<comment type="subcellular location">
    <subcellularLocation>
        <location evidence="1">Membrane</location>
        <topology evidence="1">Multi-pass membrane protein</topology>
    </subcellularLocation>
</comment>
<dbReference type="AlphaFoldDB" id="A0A7S4RVK8"/>
<evidence type="ECO:0000256" key="3">
    <source>
        <dbReference type="ARBA" id="ARBA00022692"/>
    </source>
</evidence>
<name>A0A7S4RVK8_9DINO</name>
<reference evidence="8" key="1">
    <citation type="submission" date="2021-01" db="EMBL/GenBank/DDBJ databases">
        <authorList>
            <person name="Corre E."/>
            <person name="Pelletier E."/>
            <person name="Niang G."/>
            <person name="Scheremetjew M."/>
            <person name="Finn R."/>
            <person name="Kale V."/>
            <person name="Holt S."/>
            <person name="Cochrane G."/>
            <person name="Meng A."/>
            <person name="Brown T."/>
            <person name="Cohen L."/>
        </authorList>
    </citation>
    <scope>NUCLEOTIDE SEQUENCE</scope>
    <source>
        <strain evidence="8">CCMP3105</strain>
    </source>
</reference>
<evidence type="ECO:0000256" key="7">
    <source>
        <dbReference type="SAM" id="Phobius"/>
    </source>
</evidence>
<evidence type="ECO:0000313" key="8">
    <source>
        <dbReference type="EMBL" id="CAE4626357.1"/>
    </source>
</evidence>
<feature type="transmembrane region" description="Helical" evidence="7">
    <location>
        <begin position="242"/>
        <end position="263"/>
    </location>
</feature>
<keyword evidence="4 7" id="KW-1133">Transmembrane helix</keyword>
<feature type="region of interest" description="Disordered" evidence="6">
    <location>
        <begin position="306"/>
        <end position="360"/>
    </location>
</feature>
<proteinExistence type="inferred from homology"/>
<dbReference type="Gene3D" id="1.20.1070.10">
    <property type="entry name" value="Rhodopsin 7-helix transmembrane proteins"/>
    <property type="match status" value="1"/>
</dbReference>
<dbReference type="GO" id="GO:0016020">
    <property type="term" value="C:membrane"/>
    <property type="evidence" value="ECO:0007669"/>
    <property type="project" value="UniProtKB-SubCell"/>
</dbReference>
<feature type="transmembrane region" description="Helical" evidence="7">
    <location>
        <begin position="20"/>
        <end position="44"/>
    </location>
</feature>
<comment type="similarity">
    <text evidence="2">Belongs to the archaeal/bacterial/fungal opsin family.</text>
</comment>
<dbReference type="EMBL" id="HBNR01058462">
    <property type="protein sequence ID" value="CAE4626357.1"/>
    <property type="molecule type" value="Transcribed_RNA"/>
</dbReference>
<dbReference type="SUPFAM" id="SSF81321">
    <property type="entry name" value="Family A G protein-coupled receptor-like"/>
    <property type="match status" value="1"/>
</dbReference>
<feature type="compositionally biased region" description="Basic and acidic residues" evidence="6">
    <location>
        <begin position="400"/>
        <end position="409"/>
    </location>
</feature>
<keyword evidence="5 7" id="KW-0472">Membrane</keyword>
<gene>
    <name evidence="8" type="ORF">AMON00008_LOCUS41127</name>
</gene>
<sequence length="449" mass="50901">MEQCDLQSEADAQRFCGDLYIAHGLESACGCILFFFFAVVAVKLHARSHLKNPAKAFLRFVWAITYELAEEFFSTLATVGMMHKMDLEVRLRFCGNIDKMTNMLSAWLSLIGITRWLSIGNINGMRYIGYGMTCPMTQMELVVMIAPVVPCFRLVALFSFLTTFMTLMAGYAASLMWMPLWEGDLLEFVKSQVLDDLQPTRKLKVVAPAFAGISVLSFIIIPSLLFLYSIHGGAKNPDLPHGYKCLLLLVWGTWLCFPVWWMLSWEGMSVITDTKFNEIGFTILNMVAKGSFTLQGFRMGTFEERRQRTLKDKARGKKKGKRKGEDEGSSDQEGAPRKDLAEQRSDVEDPNVPPIISRKSSRKLSKSMFVSILRDFDTAPRDDYLGSVAEEKHTKKRRGGSRDGNREKQTLQCPPVPTDESPDVHNPWFRSCLQHSFRPVVGRRTRAGR</sequence>
<protein>
    <submittedName>
        <fullName evidence="8">Uncharacterized protein</fullName>
    </submittedName>
</protein>
<dbReference type="Pfam" id="PF01036">
    <property type="entry name" value="Bac_rhodopsin"/>
    <property type="match status" value="1"/>
</dbReference>
<accession>A0A7S4RVK8</accession>
<feature type="transmembrane region" description="Helical" evidence="7">
    <location>
        <begin position="205"/>
        <end position="230"/>
    </location>
</feature>
<feature type="compositionally biased region" description="Basic and acidic residues" evidence="6">
    <location>
        <begin position="334"/>
        <end position="347"/>
    </location>
</feature>
<evidence type="ECO:0000256" key="4">
    <source>
        <dbReference type="ARBA" id="ARBA00022989"/>
    </source>
</evidence>
<feature type="transmembrane region" description="Helical" evidence="7">
    <location>
        <begin position="141"/>
        <end position="171"/>
    </location>
</feature>
<evidence type="ECO:0000256" key="1">
    <source>
        <dbReference type="ARBA" id="ARBA00004141"/>
    </source>
</evidence>
<evidence type="ECO:0000256" key="5">
    <source>
        <dbReference type="ARBA" id="ARBA00023136"/>
    </source>
</evidence>
<evidence type="ECO:0000256" key="2">
    <source>
        <dbReference type="ARBA" id="ARBA00008130"/>
    </source>
</evidence>
<dbReference type="InterPro" id="IPR001425">
    <property type="entry name" value="Arc/bac/fun_rhodopsins"/>
</dbReference>
<keyword evidence="3 7" id="KW-0812">Transmembrane</keyword>
<evidence type="ECO:0000256" key="6">
    <source>
        <dbReference type="SAM" id="MobiDB-lite"/>
    </source>
</evidence>
<feature type="region of interest" description="Disordered" evidence="6">
    <location>
        <begin position="387"/>
        <end position="422"/>
    </location>
</feature>